<organism evidence="3 4">
    <name type="scientific">Nocardioides scoriae</name>
    <dbReference type="NCBI Taxonomy" id="642780"/>
    <lineage>
        <taxon>Bacteria</taxon>
        <taxon>Bacillati</taxon>
        <taxon>Actinomycetota</taxon>
        <taxon>Actinomycetes</taxon>
        <taxon>Propionibacteriales</taxon>
        <taxon>Nocardioidaceae</taxon>
        <taxon>Nocardioides</taxon>
    </lineage>
</organism>
<evidence type="ECO:0000259" key="2">
    <source>
        <dbReference type="Pfam" id="PF13349"/>
    </source>
</evidence>
<sequence>MHHTFETPHPVELHVELGSGDLRTETTGTTATTTVEVTGPRAEEFVVEQSGDQVTVVAPHGRGVFGPSHAHRVRVGLPPGSSLSTRTGSADTTARGDYALVRLRSGSGDVEVEQVDGPAAVDSGSGDVRLHRVGGDLRVKSGSGDVSVGEVEGTSAVTTGSGDVHLGLARGRVSLKSGSGDLRVERAESDVVLSSASGRQWVDHAGPRDDAVATVVTITSTAVSGGLRVGVPPGTPVWTDLQAVSGRVSSALDSVGRPEPGQGHLEVRATTVSGDIRLEQVTA</sequence>
<dbReference type="AlphaFoldDB" id="A0A1H1WFE9"/>
<evidence type="ECO:0000313" key="4">
    <source>
        <dbReference type="Proteomes" id="UP000198859"/>
    </source>
</evidence>
<feature type="region of interest" description="Disordered" evidence="1">
    <location>
        <begin position="65"/>
        <end position="91"/>
    </location>
</feature>
<dbReference type="EMBL" id="LT629757">
    <property type="protein sequence ID" value="SDS95056.1"/>
    <property type="molecule type" value="Genomic_DNA"/>
</dbReference>
<evidence type="ECO:0000256" key="1">
    <source>
        <dbReference type="SAM" id="MobiDB-lite"/>
    </source>
</evidence>
<dbReference type="Gene3D" id="2.160.20.120">
    <property type="match status" value="1"/>
</dbReference>
<dbReference type="Pfam" id="PF13349">
    <property type="entry name" value="DUF4097"/>
    <property type="match status" value="1"/>
</dbReference>
<dbReference type="RefSeq" id="WP_091731506.1">
    <property type="nucleotide sequence ID" value="NZ_LT629757.1"/>
</dbReference>
<protein>
    <submittedName>
        <fullName evidence="3">Putative adhesin</fullName>
    </submittedName>
</protein>
<evidence type="ECO:0000313" key="3">
    <source>
        <dbReference type="EMBL" id="SDS95056.1"/>
    </source>
</evidence>
<dbReference type="InterPro" id="IPR025164">
    <property type="entry name" value="Toastrack_DUF4097"/>
</dbReference>
<feature type="compositionally biased region" description="Polar residues" evidence="1">
    <location>
        <begin position="81"/>
        <end position="91"/>
    </location>
</feature>
<reference evidence="4" key="1">
    <citation type="submission" date="2016-10" db="EMBL/GenBank/DDBJ databases">
        <authorList>
            <person name="Varghese N."/>
            <person name="Submissions S."/>
        </authorList>
    </citation>
    <scope>NUCLEOTIDE SEQUENCE [LARGE SCALE GENOMIC DNA]</scope>
    <source>
        <strain evidence="4">DSM 22127</strain>
    </source>
</reference>
<name>A0A1H1WFE9_9ACTN</name>
<gene>
    <name evidence="3" type="ORF">SAMN04488570_3119</name>
</gene>
<dbReference type="Proteomes" id="UP000198859">
    <property type="component" value="Chromosome I"/>
</dbReference>
<dbReference type="STRING" id="642780.SAMN04488570_3119"/>
<dbReference type="OrthoDB" id="3252095at2"/>
<proteinExistence type="predicted"/>
<keyword evidence="4" id="KW-1185">Reference proteome</keyword>
<feature type="domain" description="DUF4097" evidence="2">
    <location>
        <begin position="16"/>
        <end position="189"/>
    </location>
</feature>
<accession>A0A1H1WFE9</accession>